<name>B8KWE0_9GAMM</name>
<organism evidence="2 3">
    <name type="scientific">Luminiphilus syltensis NOR5-1B</name>
    <dbReference type="NCBI Taxonomy" id="565045"/>
    <lineage>
        <taxon>Bacteria</taxon>
        <taxon>Pseudomonadati</taxon>
        <taxon>Pseudomonadota</taxon>
        <taxon>Gammaproteobacteria</taxon>
        <taxon>Cellvibrionales</taxon>
        <taxon>Halieaceae</taxon>
        <taxon>Luminiphilus</taxon>
    </lineage>
</organism>
<evidence type="ECO:0008006" key="4">
    <source>
        <dbReference type="Google" id="ProtNLM"/>
    </source>
</evidence>
<evidence type="ECO:0000313" key="3">
    <source>
        <dbReference type="Proteomes" id="UP000004699"/>
    </source>
</evidence>
<dbReference type="STRING" id="565045.NOR51B_1037"/>
<evidence type="ECO:0000313" key="2">
    <source>
        <dbReference type="EMBL" id="EED35094.1"/>
    </source>
</evidence>
<proteinExistence type="predicted"/>
<dbReference type="InterPro" id="IPR036412">
    <property type="entry name" value="HAD-like_sf"/>
</dbReference>
<dbReference type="SUPFAM" id="SSF53271">
    <property type="entry name" value="PRTase-like"/>
    <property type="match status" value="1"/>
</dbReference>
<dbReference type="Gene3D" id="3.40.50.2020">
    <property type="match status" value="1"/>
</dbReference>
<dbReference type="eggNOG" id="COG1040">
    <property type="taxonomic scope" value="Bacteria"/>
</dbReference>
<dbReference type="SUPFAM" id="SSF56784">
    <property type="entry name" value="HAD-like"/>
    <property type="match status" value="1"/>
</dbReference>
<reference evidence="3" key="1">
    <citation type="journal article" date="2013" name="BMC Microbiol.">
        <title>Taxonomy and evolution of bacteriochlorophyll a-containing members of the OM60/NOR5 clade of marine gammaproteobacteria: description of Luminiphilus syltensis gen. nov., sp. nov., reclassification of Haliea rubra as Pseudohaliea rubra gen. nov., comb. nov., and emendation of Chromatocurvus halotolerans.</title>
        <authorList>
            <person name="Spring S."/>
            <person name="Riedel T."/>
            <person name="Sproer C."/>
            <person name="Yan S."/>
            <person name="Harder J."/>
            <person name="Fuchs B.M."/>
        </authorList>
    </citation>
    <scope>NUCLEOTIDE SEQUENCE [LARGE SCALE GENOMIC DNA]</scope>
    <source>
        <strain evidence="3">NOR51-B</strain>
    </source>
</reference>
<keyword evidence="3" id="KW-1185">Reference proteome</keyword>
<feature type="region of interest" description="Disordered" evidence="1">
    <location>
        <begin position="296"/>
        <end position="315"/>
    </location>
</feature>
<dbReference type="HOGENOM" id="CLU_663699_0_0_6"/>
<accession>B8KWE0</accession>
<dbReference type="AlphaFoldDB" id="B8KWE0"/>
<dbReference type="eggNOG" id="COG0546">
    <property type="taxonomic scope" value="Bacteria"/>
</dbReference>
<dbReference type="CDD" id="cd01427">
    <property type="entry name" value="HAD_like"/>
    <property type="match status" value="1"/>
</dbReference>
<dbReference type="Proteomes" id="UP000004699">
    <property type="component" value="Unassembled WGS sequence"/>
</dbReference>
<protein>
    <recommendedName>
        <fullName evidence="4">Phosphoribosyl transferase domain protein</fullName>
    </recommendedName>
</protein>
<dbReference type="CDD" id="cd06223">
    <property type="entry name" value="PRTases_typeI"/>
    <property type="match status" value="1"/>
</dbReference>
<dbReference type="EMBL" id="DS999411">
    <property type="protein sequence ID" value="EED35094.1"/>
    <property type="molecule type" value="Genomic_DNA"/>
</dbReference>
<dbReference type="InterPro" id="IPR000836">
    <property type="entry name" value="PRTase_dom"/>
</dbReference>
<gene>
    <name evidence="2" type="ORF">NOR51B_1037</name>
</gene>
<dbReference type="InterPro" id="IPR029057">
    <property type="entry name" value="PRTase-like"/>
</dbReference>
<dbReference type="Gene3D" id="3.40.50.1000">
    <property type="entry name" value="HAD superfamily/HAD-like"/>
    <property type="match status" value="1"/>
</dbReference>
<dbReference type="RefSeq" id="WP_009019841.1">
    <property type="nucleotide sequence ID" value="NZ_DS999411.1"/>
</dbReference>
<sequence length="420" mass="46646">MQKLKGVIFSLRGVLVREGTVDPDLLDQSIKLLRFLLSQSVQPVLVTNSSWVITQSDDTKTAFHGFLSEILGQDIPYYQGGREIEPKQTKNAMGHILKEQGWKKSEVFYIGSTPEDVQAASNGGFPLLNAKWHGDYSHYGFEFSSPKEVASFIDCCCLTPGEWFWGIEDNGLRMYSIAPLAEHSKAYPQGVIYSADAKQAVKSNGGNLRFWGLLMAARLHLSGIGVDLDYVAPYPGHSTTSEKSALMDMIAIVSGSLRAKYLVDFIERHTDAPKSQTLRNGGNTKPDINNQLNTIKLNPHPTRTGPKKQKYKNPPSLTGRTVLVIDDICTEGFSLEAARAFFEAAGANVILLSWLKTPGNNDYRAITDLNVPIENPFETYTSKGSRERIYPNSQKVLNSDAHNQIAEAYTKYSDWEWPSG</sequence>
<dbReference type="OrthoDB" id="3318162at2"/>
<evidence type="ECO:0000256" key="1">
    <source>
        <dbReference type="SAM" id="MobiDB-lite"/>
    </source>
</evidence>
<dbReference type="InterPro" id="IPR023214">
    <property type="entry name" value="HAD_sf"/>
</dbReference>